<accession>A0A8H6G081</accession>
<dbReference type="OrthoDB" id="4868994at2759"/>
<dbReference type="Proteomes" id="UP000578531">
    <property type="component" value="Unassembled WGS sequence"/>
</dbReference>
<evidence type="ECO:0000313" key="2">
    <source>
        <dbReference type="EMBL" id="KAF6238101.1"/>
    </source>
</evidence>
<dbReference type="EMBL" id="JACCJC010000011">
    <property type="protein sequence ID" value="KAF6238101.1"/>
    <property type="molecule type" value="Genomic_DNA"/>
</dbReference>
<sequence length="165" mass="17839">MKNNTAQNLSQVTSLDTFFEPSTTTTIPPNRTMADKETQEQAKTSAIVSAKVWGESPVPPTALAALITAQALRPPQILPLLFPPVLLFSTYLNIYDYKIDAAGLNAAWSGLYMLLARRRKQHLARKFGTRGLIRGATMGLCTINLVCGGLVYAVGKREGDGDDAA</sequence>
<evidence type="ECO:0000256" key="1">
    <source>
        <dbReference type="SAM" id="Phobius"/>
    </source>
</evidence>
<keyword evidence="1" id="KW-1133">Transmembrane helix</keyword>
<name>A0A8H6G081_9LECA</name>
<evidence type="ECO:0000313" key="3">
    <source>
        <dbReference type="Proteomes" id="UP000578531"/>
    </source>
</evidence>
<keyword evidence="3" id="KW-1185">Reference proteome</keyword>
<organism evidence="2 3">
    <name type="scientific">Letharia columbiana</name>
    <dbReference type="NCBI Taxonomy" id="112416"/>
    <lineage>
        <taxon>Eukaryota</taxon>
        <taxon>Fungi</taxon>
        <taxon>Dikarya</taxon>
        <taxon>Ascomycota</taxon>
        <taxon>Pezizomycotina</taxon>
        <taxon>Lecanoromycetes</taxon>
        <taxon>OSLEUM clade</taxon>
        <taxon>Lecanoromycetidae</taxon>
        <taxon>Lecanorales</taxon>
        <taxon>Lecanorineae</taxon>
        <taxon>Parmeliaceae</taxon>
        <taxon>Letharia</taxon>
    </lineage>
</organism>
<keyword evidence="1" id="KW-0812">Transmembrane</keyword>
<proteinExistence type="predicted"/>
<reference evidence="2 3" key="1">
    <citation type="journal article" date="2020" name="Genomics">
        <title>Complete, high-quality genomes from long-read metagenomic sequencing of two wolf lichen thalli reveals enigmatic genome architecture.</title>
        <authorList>
            <person name="McKenzie S.K."/>
            <person name="Walston R.F."/>
            <person name="Allen J.L."/>
        </authorList>
    </citation>
    <scope>NUCLEOTIDE SEQUENCE [LARGE SCALE GENOMIC DNA]</scope>
    <source>
        <strain evidence="2">WasteWater2</strain>
    </source>
</reference>
<comment type="caution">
    <text evidence="2">The sequence shown here is derived from an EMBL/GenBank/DDBJ whole genome shotgun (WGS) entry which is preliminary data.</text>
</comment>
<dbReference type="RefSeq" id="XP_037167415.1">
    <property type="nucleotide sequence ID" value="XM_037305660.1"/>
</dbReference>
<protein>
    <submittedName>
        <fullName evidence="2">Uncharacterized protein</fullName>
    </submittedName>
</protein>
<keyword evidence="1" id="KW-0472">Membrane</keyword>
<feature type="transmembrane region" description="Helical" evidence="1">
    <location>
        <begin position="136"/>
        <end position="155"/>
    </location>
</feature>
<dbReference type="GeneID" id="59285401"/>
<gene>
    <name evidence="2" type="ORF">HO173_003735</name>
</gene>
<dbReference type="AlphaFoldDB" id="A0A8H6G081"/>